<evidence type="ECO:0000256" key="1">
    <source>
        <dbReference type="SAM" id="MobiDB-lite"/>
    </source>
</evidence>
<evidence type="ECO:0000313" key="3">
    <source>
        <dbReference type="Proteomes" id="UP001143474"/>
    </source>
</evidence>
<feature type="compositionally biased region" description="Low complexity" evidence="1">
    <location>
        <begin position="76"/>
        <end position="98"/>
    </location>
</feature>
<keyword evidence="3" id="KW-1185">Reference proteome</keyword>
<reference evidence="2" key="1">
    <citation type="journal article" date="2014" name="Int. J. Syst. Evol. Microbiol.">
        <title>Complete genome sequence of Corynebacterium casei LMG S-19264T (=DSM 44701T), isolated from a smear-ripened cheese.</title>
        <authorList>
            <consortium name="US DOE Joint Genome Institute (JGI-PGF)"/>
            <person name="Walter F."/>
            <person name="Albersmeier A."/>
            <person name="Kalinowski J."/>
            <person name="Ruckert C."/>
        </authorList>
    </citation>
    <scope>NUCLEOTIDE SEQUENCE</scope>
    <source>
        <strain evidence="2">VKM Ac-2007</strain>
    </source>
</reference>
<proteinExistence type="predicted"/>
<reference evidence="2" key="2">
    <citation type="submission" date="2023-01" db="EMBL/GenBank/DDBJ databases">
        <authorList>
            <person name="Sun Q."/>
            <person name="Evtushenko L."/>
        </authorList>
    </citation>
    <scope>NUCLEOTIDE SEQUENCE</scope>
    <source>
        <strain evidence="2">VKM Ac-2007</strain>
    </source>
</reference>
<feature type="compositionally biased region" description="Polar residues" evidence="1">
    <location>
        <begin position="47"/>
        <end position="56"/>
    </location>
</feature>
<feature type="region of interest" description="Disordered" evidence="1">
    <location>
        <begin position="47"/>
        <end position="98"/>
    </location>
</feature>
<evidence type="ECO:0000313" key="2">
    <source>
        <dbReference type="EMBL" id="GLK13250.1"/>
    </source>
</evidence>
<protein>
    <submittedName>
        <fullName evidence="2">Uncharacterized protein</fullName>
    </submittedName>
</protein>
<accession>A0A9W6I981</accession>
<feature type="compositionally biased region" description="Basic and acidic residues" evidence="1">
    <location>
        <begin position="57"/>
        <end position="71"/>
    </location>
</feature>
<organism evidence="2 3">
    <name type="scientific">Streptosporangium carneum</name>
    <dbReference type="NCBI Taxonomy" id="47481"/>
    <lineage>
        <taxon>Bacteria</taxon>
        <taxon>Bacillati</taxon>
        <taxon>Actinomycetota</taxon>
        <taxon>Actinomycetes</taxon>
        <taxon>Streptosporangiales</taxon>
        <taxon>Streptosporangiaceae</taxon>
        <taxon>Streptosporangium</taxon>
    </lineage>
</organism>
<sequence length="98" mass="10557">MCADPASQACLWDWLPDTCLSRESFHPKAAGITGYAQAMQTRLAQIGYQGSSSQGRTDMRHQADGEDKWERLSSGLSQSPSAWCSSLSWGSSPRSSGG</sequence>
<dbReference type="EMBL" id="BSEV01000021">
    <property type="protein sequence ID" value="GLK13250.1"/>
    <property type="molecule type" value="Genomic_DNA"/>
</dbReference>
<comment type="caution">
    <text evidence="2">The sequence shown here is derived from an EMBL/GenBank/DDBJ whole genome shotgun (WGS) entry which is preliminary data.</text>
</comment>
<gene>
    <name evidence="2" type="ORF">GCM10017600_66610</name>
</gene>
<dbReference type="Proteomes" id="UP001143474">
    <property type="component" value="Unassembled WGS sequence"/>
</dbReference>
<dbReference type="AlphaFoldDB" id="A0A9W6I981"/>
<name>A0A9W6I981_9ACTN</name>